<dbReference type="GO" id="GO:0031201">
    <property type="term" value="C:SNARE complex"/>
    <property type="evidence" value="ECO:0007669"/>
    <property type="project" value="TreeGrafter"/>
</dbReference>
<evidence type="ECO:0000256" key="20">
    <source>
        <dbReference type="ARBA" id="ARBA00037863"/>
    </source>
</evidence>
<dbReference type="GO" id="GO:0006887">
    <property type="term" value="P:exocytosis"/>
    <property type="evidence" value="ECO:0007669"/>
    <property type="project" value="TreeGrafter"/>
</dbReference>
<dbReference type="GO" id="GO:0005484">
    <property type="term" value="F:SNAP receptor activity"/>
    <property type="evidence" value="ECO:0007669"/>
    <property type="project" value="TreeGrafter"/>
</dbReference>
<dbReference type="GO" id="GO:0005789">
    <property type="term" value="C:endoplasmic reticulum membrane"/>
    <property type="evidence" value="ECO:0007669"/>
    <property type="project" value="UniProtKB-SubCell"/>
</dbReference>
<dbReference type="SMART" id="SM01270">
    <property type="entry name" value="Longin"/>
    <property type="match status" value="1"/>
</dbReference>
<keyword evidence="11" id="KW-0333">Golgi apparatus</keyword>
<keyword evidence="14" id="KW-0458">Lysosome</keyword>
<evidence type="ECO:0000256" key="10">
    <source>
        <dbReference type="ARBA" id="ARBA00023018"/>
    </source>
</evidence>
<dbReference type="Pfam" id="PF00957">
    <property type="entry name" value="Synaptobrevin"/>
    <property type="match status" value="1"/>
</dbReference>
<dbReference type="GO" id="GO:0120025">
    <property type="term" value="C:plasma membrane bounded cell projection"/>
    <property type="evidence" value="ECO:0007669"/>
    <property type="project" value="UniProtKB-ARBA"/>
</dbReference>
<dbReference type="InterPro" id="IPR051097">
    <property type="entry name" value="Synaptobrevin-like_transport"/>
</dbReference>
<dbReference type="EMBL" id="BGPR01013020">
    <property type="protein sequence ID" value="GBN58901.1"/>
    <property type="molecule type" value="Genomic_DNA"/>
</dbReference>
<evidence type="ECO:0000256" key="23">
    <source>
        <dbReference type="ARBA" id="ARBA00042194"/>
    </source>
</evidence>
<dbReference type="GO" id="GO:0030658">
    <property type="term" value="C:transport vesicle membrane"/>
    <property type="evidence" value="ECO:0007669"/>
    <property type="project" value="UniProtKB-SubCell"/>
</dbReference>
<keyword evidence="7" id="KW-0653">Protein transport</keyword>
<evidence type="ECO:0000313" key="27">
    <source>
        <dbReference type="EMBL" id="GBN58901.1"/>
    </source>
</evidence>
<accession>A0A4Y2Q613</accession>
<dbReference type="GO" id="GO:0006906">
    <property type="term" value="P:vesicle fusion"/>
    <property type="evidence" value="ECO:0007669"/>
    <property type="project" value="TreeGrafter"/>
</dbReference>
<keyword evidence="28" id="KW-1185">Reference proteome</keyword>
<organism evidence="27 28">
    <name type="scientific">Araneus ventricosus</name>
    <name type="common">Orbweaver spider</name>
    <name type="synonym">Epeira ventricosa</name>
    <dbReference type="NCBI Taxonomy" id="182803"/>
    <lineage>
        <taxon>Eukaryota</taxon>
        <taxon>Metazoa</taxon>
        <taxon>Ecdysozoa</taxon>
        <taxon>Arthropoda</taxon>
        <taxon>Chelicerata</taxon>
        <taxon>Arachnida</taxon>
        <taxon>Araneae</taxon>
        <taxon>Araneomorphae</taxon>
        <taxon>Entelegynae</taxon>
        <taxon>Araneoidea</taxon>
        <taxon>Araneidae</taxon>
        <taxon>Araneus</taxon>
    </lineage>
</organism>
<evidence type="ECO:0000256" key="22">
    <source>
        <dbReference type="ARBA" id="ARBA00039269"/>
    </source>
</evidence>
<dbReference type="PANTHER" id="PTHR21136">
    <property type="entry name" value="SNARE PROTEINS"/>
    <property type="match status" value="1"/>
</dbReference>
<feature type="domain" description="V-SNARE coiled-coil homology" evidence="26">
    <location>
        <begin position="197"/>
        <end position="257"/>
    </location>
</feature>
<dbReference type="SUPFAM" id="SSF64356">
    <property type="entry name" value="SNARE-like"/>
    <property type="match status" value="1"/>
</dbReference>
<dbReference type="InterPro" id="IPR011012">
    <property type="entry name" value="Longin-like_dom_sf"/>
</dbReference>
<evidence type="ECO:0000256" key="11">
    <source>
        <dbReference type="ARBA" id="ARBA00023034"/>
    </source>
</evidence>
<dbReference type="PRINTS" id="PR00219">
    <property type="entry name" value="SYNAPTOBREVN"/>
</dbReference>
<gene>
    <name evidence="27" type="primary">Vamp7</name>
    <name evidence="27" type="ORF">AVEN_180094_1</name>
</gene>
<dbReference type="SUPFAM" id="SSF58038">
    <property type="entry name" value="SNARE fusion complex"/>
    <property type="match status" value="1"/>
</dbReference>
<proteinExistence type="inferred from homology"/>
<protein>
    <recommendedName>
        <fullName evidence="22">Vesicle-associated membrane protein 7</fullName>
    </recommendedName>
    <alternativeName>
        <fullName evidence="23">Synaptobrevin-like protein 1</fullName>
    </alternativeName>
</protein>
<dbReference type="FunFam" id="1.20.5.110:FF:000004">
    <property type="entry name" value="Vesicle-associated membrane protein 7"/>
    <property type="match status" value="1"/>
</dbReference>
<keyword evidence="6" id="KW-0256">Endoplasmic reticulum</keyword>
<evidence type="ECO:0000256" key="16">
    <source>
        <dbReference type="ARBA" id="ARBA00034103"/>
    </source>
</evidence>
<dbReference type="GO" id="GO:0030670">
    <property type="term" value="C:phagocytic vesicle membrane"/>
    <property type="evidence" value="ECO:0007669"/>
    <property type="project" value="UniProtKB-SubCell"/>
</dbReference>
<evidence type="ECO:0000256" key="7">
    <source>
        <dbReference type="ARBA" id="ARBA00022927"/>
    </source>
</evidence>
<evidence type="ECO:0000256" key="14">
    <source>
        <dbReference type="ARBA" id="ARBA00023228"/>
    </source>
</evidence>
<dbReference type="FunFam" id="3.30.450.50:FF:000006">
    <property type="entry name" value="Vesicle-associated membrane protein 7"/>
    <property type="match status" value="1"/>
</dbReference>
<dbReference type="GO" id="GO:0005765">
    <property type="term" value="C:lysosomal membrane"/>
    <property type="evidence" value="ECO:0007669"/>
    <property type="project" value="UniProtKB-SubCell"/>
</dbReference>
<comment type="similarity">
    <text evidence="2">Belongs to the synaptobrevin family.</text>
</comment>
<keyword evidence="3" id="KW-0813">Transport</keyword>
<dbReference type="PANTHER" id="PTHR21136:SF179">
    <property type="entry name" value="VESICLE ASSOCIATED MEMBRANE PROTEIN 7-RELATED"/>
    <property type="match status" value="1"/>
</dbReference>
<dbReference type="Proteomes" id="UP000499080">
    <property type="component" value="Unassembled WGS sequence"/>
</dbReference>
<evidence type="ECO:0000256" key="24">
    <source>
        <dbReference type="PROSITE-ProRule" id="PRU00290"/>
    </source>
</evidence>
<name>A0A4Y2Q613_ARAVE</name>
<keyword evidence="4" id="KW-0812">Transmembrane</keyword>
<dbReference type="PROSITE" id="PS50859">
    <property type="entry name" value="LONGIN"/>
    <property type="match status" value="1"/>
</dbReference>
<dbReference type="CDD" id="cd14824">
    <property type="entry name" value="Longin"/>
    <property type="match status" value="1"/>
</dbReference>
<dbReference type="InterPro" id="IPR010908">
    <property type="entry name" value="Longin_dom"/>
</dbReference>
<dbReference type="Pfam" id="PF13774">
    <property type="entry name" value="Longin"/>
    <property type="match status" value="1"/>
</dbReference>
<keyword evidence="13" id="KW-0472">Membrane</keyword>
<dbReference type="Gene3D" id="3.30.450.50">
    <property type="entry name" value="Longin domain"/>
    <property type="match status" value="1"/>
</dbReference>
<dbReference type="CDD" id="cd15871">
    <property type="entry name" value="R-SNARE_VAMP7"/>
    <property type="match status" value="1"/>
</dbReference>
<dbReference type="AlphaFoldDB" id="A0A4Y2Q613"/>
<evidence type="ECO:0000256" key="18">
    <source>
        <dbReference type="ARBA" id="ARBA00037803"/>
    </source>
</evidence>
<evidence type="ECO:0000256" key="9">
    <source>
        <dbReference type="ARBA" id="ARBA00022989"/>
    </source>
</evidence>
<dbReference type="GO" id="GO:0000149">
    <property type="term" value="F:SNARE binding"/>
    <property type="evidence" value="ECO:0007669"/>
    <property type="project" value="TreeGrafter"/>
</dbReference>
<evidence type="ECO:0000256" key="17">
    <source>
        <dbReference type="ARBA" id="ARBA00037801"/>
    </source>
</evidence>
<keyword evidence="5" id="KW-0967">Endosome</keyword>
<evidence type="ECO:0000256" key="4">
    <source>
        <dbReference type="ARBA" id="ARBA00022692"/>
    </source>
</evidence>
<evidence type="ECO:0000256" key="6">
    <source>
        <dbReference type="ARBA" id="ARBA00022824"/>
    </source>
</evidence>
<evidence type="ECO:0000256" key="13">
    <source>
        <dbReference type="ARBA" id="ARBA00023136"/>
    </source>
</evidence>
<evidence type="ECO:0000256" key="19">
    <source>
        <dbReference type="ARBA" id="ARBA00037845"/>
    </source>
</evidence>
<dbReference type="Gene3D" id="1.20.5.110">
    <property type="match status" value="1"/>
</dbReference>
<dbReference type="GO" id="GO:0045202">
    <property type="term" value="C:synapse"/>
    <property type="evidence" value="ECO:0007669"/>
    <property type="project" value="UniProtKB-SubCell"/>
</dbReference>
<evidence type="ECO:0000256" key="15">
    <source>
        <dbReference type="ARBA" id="ARBA00023329"/>
    </source>
</evidence>
<evidence type="ECO:0000256" key="3">
    <source>
        <dbReference type="ARBA" id="ARBA00022448"/>
    </source>
</evidence>
<reference evidence="27 28" key="1">
    <citation type="journal article" date="2019" name="Sci. Rep.">
        <title>Orb-weaving spider Araneus ventricosus genome elucidates the spidroin gene catalogue.</title>
        <authorList>
            <person name="Kono N."/>
            <person name="Nakamura H."/>
            <person name="Ohtoshi R."/>
            <person name="Moran D.A.P."/>
            <person name="Shinohara A."/>
            <person name="Yoshida Y."/>
            <person name="Fujiwara M."/>
            <person name="Mori M."/>
            <person name="Tomita M."/>
            <person name="Arakawa K."/>
        </authorList>
    </citation>
    <scope>NUCLEOTIDE SEQUENCE [LARGE SCALE GENOMIC DNA]</scope>
</reference>
<keyword evidence="10" id="KW-0770">Synapse</keyword>
<dbReference type="PROSITE" id="PS50892">
    <property type="entry name" value="V_SNARE"/>
    <property type="match status" value="1"/>
</dbReference>
<evidence type="ECO:0000256" key="5">
    <source>
        <dbReference type="ARBA" id="ARBA00022753"/>
    </source>
</evidence>
<feature type="domain" description="Longin" evidence="25">
    <location>
        <begin position="66"/>
        <end position="182"/>
    </location>
</feature>
<keyword evidence="8" id="KW-0735">Signal-anchor</keyword>
<dbReference type="OrthoDB" id="248747at2759"/>
<keyword evidence="12 24" id="KW-0175">Coiled coil</keyword>
<keyword evidence="9" id="KW-1133">Transmembrane helix</keyword>
<evidence type="ECO:0000256" key="2">
    <source>
        <dbReference type="ARBA" id="ARBA00008025"/>
    </source>
</evidence>
<evidence type="ECO:0000256" key="12">
    <source>
        <dbReference type="ARBA" id="ARBA00023054"/>
    </source>
</evidence>
<dbReference type="GO" id="GO:0015031">
    <property type="term" value="P:protein transport"/>
    <property type="evidence" value="ECO:0007669"/>
    <property type="project" value="UniProtKB-KW"/>
</dbReference>
<dbReference type="InterPro" id="IPR042855">
    <property type="entry name" value="V_SNARE_CC"/>
</dbReference>
<evidence type="ECO:0000259" key="25">
    <source>
        <dbReference type="PROSITE" id="PS50859"/>
    </source>
</evidence>
<dbReference type="InterPro" id="IPR001388">
    <property type="entry name" value="Synaptobrevin-like"/>
</dbReference>
<sequence>MQFKYDILTAYHYQGLAQYSLIWLLSHEARNKQTNTAYHVEWLALYLWYFIYFTFLNYPDSTLFFKVQRNCKMPILYSVVAHGSTVLAKYARCAGNFSEVTEQILSKISPEQPKLTYSHGSYLFHYILEDEIIYLCITDDDFDRSHAFSFLNEIKRRFKNAYGSRALTALPYAMNSEFSRILASQMKHFSDNKDVDRLSKVQGEIDELTEIMVQNIDSVANRGERLELLVDKTENLNSASVTFRKTSKNLARSMCIKNVKITVIIVLVMLDYVPPIGVSGRNLIHTPKRHKKRCMRDPLYLGNYIC</sequence>
<comment type="caution">
    <text evidence="27">The sequence shown here is derived from an EMBL/GenBank/DDBJ whole genome shotgun (WGS) entry which is preliminary data.</text>
</comment>
<dbReference type="GO" id="GO:0031902">
    <property type="term" value="C:late endosome membrane"/>
    <property type="evidence" value="ECO:0007669"/>
    <property type="project" value="UniProtKB-SubCell"/>
</dbReference>
<keyword evidence="15" id="KW-0968">Cytoplasmic vesicle</keyword>
<evidence type="ECO:0000259" key="26">
    <source>
        <dbReference type="PROSITE" id="PS50892"/>
    </source>
</evidence>
<comment type="subcellular location">
    <subcellularLocation>
        <location evidence="21">Cytoplasmic vesicle</location>
        <location evidence="21">Phagosome membrane</location>
        <topology evidence="21">Single-pass type IV membrane protein</topology>
    </subcellularLocation>
    <subcellularLocation>
        <location evidence="18">Cytoplasmic vesicle</location>
        <location evidence="18">Secretory vesicle membrane</location>
        <topology evidence="18">Single-pass type IV membrane protein</topology>
    </subcellularLocation>
    <subcellularLocation>
        <location evidence="1">Endoplasmic reticulum membrane</location>
        <topology evidence="1">Single-pass type IV membrane protein</topology>
    </subcellularLocation>
    <subcellularLocation>
        <location evidence="17">Golgi apparatus</location>
        <location evidence="17">trans-Golgi network membrane</location>
        <topology evidence="17">Single-pass type IV membrane protein</topology>
    </subcellularLocation>
    <subcellularLocation>
        <location evidence="19">Late endosome membrane</location>
        <topology evidence="19">Single-pass type IV membrane protein</topology>
    </subcellularLocation>
    <subcellularLocation>
        <location evidence="20">Lysosome membrane</location>
        <topology evidence="20">Single-pass type IV membrane protein</topology>
    </subcellularLocation>
    <subcellularLocation>
        <location evidence="16">Synapse</location>
    </subcellularLocation>
</comment>
<evidence type="ECO:0000256" key="21">
    <source>
        <dbReference type="ARBA" id="ARBA00037875"/>
    </source>
</evidence>
<evidence type="ECO:0000256" key="8">
    <source>
        <dbReference type="ARBA" id="ARBA00022968"/>
    </source>
</evidence>
<evidence type="ECO:0000256" key="1">
    <source>
        <dbReference type="ARBA" id="ARBA00004163"/>
    </source>
</evidence>
<dbReference type="GO" id="GO:0005794">
    <property type="term" value="C:Golgi apparatus"/>
    <property type="evidence" value="ECO:0007669"/>
    <property type="project" value="UniProtKB-SubCell"/>
</dbReference>
<evidence type="ECO:0000313" key="28">
    <source>
        <dbReference type="Proteomes" id="UP000499080"/>
    </source>
</evidence>